<sequence>MFRKRERFERSDVPRENPYTNVIGLAVVAIVAVLVGIVVVTLWDRAQLESHLGDHGLNKAIKSQSVSGNPDGTTQSDDDFLTYAVISTNSLKAGESTLQSVRLLVIDRTQGTGHIVSIPTDVYAEVDSNAKTLADIYKDDGQSAFVSALASITNIKITHVIIATDDVWEKISALSGSGARSLVSNASSLLSSMITDMKPNQLLELVEIVQPIGVSNLEHDEAPVVEGSSGTTVDPTALGKLVGMLV</sequence>
<protein>
    <submittedName>
        <fullName evidence="2">Uncharacterized protein</fullName>
    </submittedName>
</protein>
<feature type="transmembrane region" description="Helical" evidence="1">
    <location>
        <begin position="21"/>
        <end position="43"/>
    </location>
</feature>
<evidence type="ECO:0000313" key="2">
    <source>
        <dbReference type="EMBL" id="MBF4808684.1"/>
    </source>
</evidence>
<proteinExistence type="predicted"/>
<organism evidence="2 3">
    <name type="scientific">Lancefieldella parvula</name>
    <dbReference type="NCBI Taxonomy" id="1382"/>
    <lineage>
        <taxon>Bacteria</taxon>
        <taxon>Bacillati</taxon>
        <taxon>Actinomycetota</taxon>
        <taxon>Coriobacteriia</taxon>
        <taxon>Coriobacteriales</taxon>
        <taxon>Atopobiaceae</taxon>
        <taxon>Lancefieldella</taxon>
    </lineage>
</organism>
<dbReference type="AlphaFoldDB" id="A0A930YQC0"/>
<reference evidence="2" key="1">
    <citation type="submission" date="2020-04" db="EMBL/GenBank/DDBJ databases">
        <title>Deep metagenomics examines the oral microbiome during advanced dental caries in children, revealing novel taxa and co-occurrences with host molecules.</title>
        <authorList>
            <person name="Baker J.L."/>
            <person name="Morton J.T."/>
            <person name="Dinis M."/>
            <person name="Alvarez R."/>
            <person name="Tran N.C."/>
            <person name="Knight R."/>
            <person name="Edlund A."/>
        </authorList>
    </citation>
    <scope>NUCLEOTIDE SEQUENCE</scope>
    <source>
        <strain evidence="2">JCVI_22A_bin.2</strain>
    </source>
</reference>
<dbReference type="Proteomes" id="UP000772566">
    <property type="component" value="Unassembled WGS sequence"/>
</dbReference>
<gene>
    <name evidence="2" type="ORF">HXK23_00400</name>
</gene>
<evidence type="ECO:0000256" key="1">
    <source>
        <dbReference type="SAM" id="Phobius"/>
    </source>
</evidence>
<keyword evidence="1" id="KW-0812">Transmembrane</keyword>
<comment type="caution">
    <text evidence="2">The sequence shown here is derived from an EMBL/GenBank/DDBJ whole genome shotgun (WGS) entry which is preliminary data.</text>
</comment>
<evidence type="ECO:0000313" key="3">
    <source>
        <dbReference type="Proteomes" id="UP000772566"/>
    </source>
</evidence>
<accession>A0A930YQC0</accession>
<keyword evidence="1" id="KW-1133">Transmembrane helix</keyword>
<dbReference type="Gene3D" id="3.40.630.190">
    <property type="entry name" value="LCP protein"/>
    <property type="match status" value="1"/>
</dbReference>
<name>A0A930YQC0_9ACTN</name>
<keyword evidence="1" id="KW-0472">Membrane</keyword>
<dbReference type="EMBL" id="JABZGT010000005">
    <property type="protein sequence ID" value="MBF4808684.1"/>
    <property type="molecule type" value="Genomic_DNA"/>
</dbReference>